<evidence type="ECO:0000256" key="6">
    <source>
        <dbReference type="ARBA" id="ARBA00022792"/>
    </source>
</evidence>
<dbReference type="Proteomes" id="UP000243723">
    <property type="component" value="Unassembled WGS sequence"/>
</dbReference>
<dbReference type="GO" id="GO:0045275">
    <property type="term" value="C:respiratory chain complex III"/>
    <property type="evidence" value="ECO:0007669"/>
    <property type="project" value="InterPro"/>
</dbReference>
<dbReference type="AlphaFoldDB" id="A0A2P7ZE71"/>
<proteinExistence type="inferred from homology"/>
<evidence type="ECO:0000256" key="4">
    <source>
        <dbReference type="ARBA" id="ARBA00022660"/>
    </source>
</evidence>
<accession>A0A2P7ZE71</accession>
<keyword evidence="5" id="KW-0812">Transmembrane</keyword>
<name>A0A2P7ZE71_9PEZI</name>
<keyword evidence="9" id="KW-0496">Mitochondrion</keyword>
<evidence type="ECO:0000256" key="10">
    <source>
        <dbReference type="ARBA" id="ARBA00023136"/>
    </source>
</evidence>
<evidence type="ECO:0000313" key="12">
    <source>
        <dbReference type="EMBL" id="PSK46523.1"/>
    </source>
</evidence>
<dbReference type="STRING" id="40998.A0A2P7ZE71"/>
<dbReference type="OrthoDB" id="44067at2759"/>
<reference evidence="12 13" key="1">
    <citation type="submission" date="2017-05" db="EMBL/GenBank/DDBJ databases">
        <title>Draft genome sequence of Elsinoe australis.</title>
        <authorList>
            <person name="Cheng Q."/>
        </authorList>
    </citation>
    <scope>NUCLEOTIDE SEQUENCE [LARGE SCALE GENOMIC DNA]</scope>
    <source>
        <strain evidence="12 13">NL1</strain>
    </source>
</reference>
<dbReference type="PANTHER" id="PTHR12980:SF0">
    <property type="entry name" value="CYTOCHROME B-C1 COMPLEX SUBUNIT 9"/>
    <property type="match status" value="1"/>
</dbReference>
<evidence type="ECO:0000256" key="11">
    <source>
        <dbReference type="ARBA" id="ARBA00044247"/>
    </source>
</evidence>
<protein>
    <recommendedName>
        <fullName evidence="11">Complex III subunit 9</fullName>
    </recommendedName>
</protein>
<dbReference type="GO" id="GO:0006122">
    <property type="term" value="P:mitochondrial electron transport, ubiquinol to cytochrome c"/>
    <property type="evidence" value="ECO:0007669"/>
    <property type="project" value="InterPro"/>
</dbReference>
<dbReference type="SUPFAM" id="SSF81514">
    <property type="entry name" value="Subunit X (non-heme 7 kDa protein) of cytochrome bc1 complex (Ubiquinol-cytochrome c reductase)"/>
    <property type="match status" value="1"/>
</dbReference>
<comment type="similarity">
    <text evidence="2">Belongs to the UQCR10/QCR9 family.</text>
</comment>
<dbReference type="Pfam" id="PF05365">
    <property type="entry name" value="UCR_UQCRX_QCR9"/>
    <property type="match status" value="1"/>
</dbReference>
<sequence>MSSIFGTIYKYENQQHHRVGSMANDRSGLIKRNTVFLGTVFASAFALEIAFDTTSNKIWDAVNRGRQWKDIKYRYLQKAEDEDDDE</sequence>
<dbReference type="InterPro" id="IPR036656">
    <property type="entry name" value="QCR9_sf"/>
</dbReference>
<keyword evidence="4" id="KW-0679">Respiratory chain</keyword>
<dbReference type="PANTHER" id="PTHR12980">
    <property type="entry name" value="UBIQUINOL-CYTOCHROME C REDUCTASE COMPLEX, SUBUNIT X"/>
    <property type="match status" value="1"/>
</dbReference>
<dbReference type="Gene3D" id="1.20.5.260">
    <property type="entry name" value="Cytochrome b-c1 complex subunit 9"/>
    <property type="match status" value="1"/>
</dbReference>
<evidence type="ECO:0000256" key="8">
    <source>
        <dbReference type="ARBA" id="ARBA00022989"/>
    </source>
</evidence>
<comment type="subcellular location">
    <subcellularLocation>
        <location evidence="1">Mitochondrion inner membrane</location>
        <topology evidence="1">Single-pass membrane protein</topology>
    </subcellularLocation>
</comment>
<organism evidence="12 13">
    <name type="scientific">Elsinoe australis</name>
    <dbReference type="NCBI Taxonomy" id="40998"/>
    <lineage>
        <taxon>Eukaryota</taxon>
        <taxon>Fungi</taxon>
        <taxon>Dikarya</taxon>
        <taxon>Ascomycota</taxon>
        <taxon>Pezizomycotina</taxon>
        <taxon>Dothideomycetes</taxon>
        <taxon>Dothideomycetidae</taxon>
        <taxon>Myriangiales</taxon>
        <taxon>Elsinoaceae</taxon>
        <taxon>Elsinoe</taxon>
    </lineage>
</organism>
<evidence type="ECO:0000313" key="13">
    <source>
        <dbReference type="Proteomes" id="UP000243723"/>
    </source>
</evidence>
<evidence type="ECO:0000256" key="2">
    <source>
        <dbReference type="ARBA" id="ARBA00007856"/>
    </source>
</evidence>
<dbReference type="GO" id="GO:0005743">
    <property type="term" value="C:mitochondrial inner membrane"/>
    <property type="evidence" value="ECO:0007669"/>
    <property type="project" value="UniProtKB-SubCell"/>
</dbReference>
<keyword evidence="6" id="KW-0999">Mitochondrion inner membrane</keyword>
<evidence type="ECO:0000256" key="1">
    <source>
        <dbReference type="ARBA" id="ARBA00004434"/>
    </source>
</evidence>
<comment type="caution">
    <text evidence="12">The sequence shown here is derived from an EMBL/GenBank/DDBJ whole genome shotgun (WGS) entry which is preliminary data.</text>
</comment>
<keyword evidence="8" id="KW-1133">Transmembrane helix</keyword>
<dbReference type="EMBL" id="NHZQ01000236">
    <property type="protein sequence ID" value="PSK46523.1"/>
    <property type="molecule type" value="Genomic_DNA"/>
</dbReference>
<evidence type="ECO:0000256" key="7">
    <source>
        <dbReference type="ARBA" id="ARBA00022982"/>
    </source>
</evidence>
<keyword evidence="13" id="KW-1185">Reference proteome</keyword>
<evidence type="ECO:0000256" key="9">
    <source>
        <dbReference type="ARBA" id="ARBA00023128"/>
    </source>
</evidence>
<evidence type="ECO:0000256" key="5">
    <source>
        <dbReference type="ARBA" id="ARBA00022692"/>
    </source>
</evidence>
<evidence type="ECO:0000256" key="3">
    <source>
        <dbReference type="ARBA" id="ARBA00022448"/>
    </source>
</evidence>
<dbReference type="InterPro" id="IPR008027">
    <property type="entry name" value="QCR9"/>
</dbReference>
<keyword evidence="7" id="KW-0249">Electron transport</keyword>
<dbReference type="FunFam" id="1.20.5.260:FF:000001">
    <property type="entry name" value="Cytochrome b-c1 complex subunit 9"/>
    <property type="match status" value="1"/>
</dbReference>
<keyword evidence="3" id="KW-0813">Transport</keyword>
<keyword evidence="10" id="KW-0472">Membrane</keyword>
<gene>
    <name evidence="12" type="ORF">B9Z65_5491</name>
</gene>